<dbReference type="InterPro" id="IPR008966">
    <property type="entry name" value="Adhesion_dom_sf"/>
</dbReference>
<keyword evidence="5" id="KW-0572">Peptidoglycan-anchor</keyword>
<reference evidence="8" key="1">
    <citation type="submission" date="2022-03" db="EMBL/GenBank/DDBJ databases">
        <title>Comparative Genomics of East African Camel-Associated Staphylococcaceae spp.: Diversity and Inheritance of Traits Involved in Host-Pathogen Interactions.</title>
        <authorList>
            <person name="Akarsu H."/>
            <person name="Liljander A."/>
            <person name="Younan M."/>
            <person name="Brodard I."/>
            <person name="Glucks I."/>
            <person name="Labroussaa F."/>
            <person name="Overesch G."/>
            <person name="Kuhnert P."/>
            <person name="Perreten V."/>
            <person name="Drexler J.F."/>
            <person name="Corman V.M."/>
            <person name="Falquet L."/>
            <person name="Jores J."/>
        </authorList>
    </citation>
    <scope>NUCLEOTIDE SEQUENCE</scope>
    <source>
        <strain evidence="8">IVB6197</strain>
    </source>
</reference>
<dbReference type="InterPro" id="IPR005877">
    <property type="entry name" value="YSIRK_signal_dom"/>
</dbReference>
<evidence type="ECO:0000256" key="5">
    <source>
        <dbReference type="ARBA" id="ARBA00023088"/>
    </source>
</evidence>
<dbReference type="RefSeq" id="WP_262619243.1">
    <property type="nucleotide sequence ID" value="NZ_CP094809.1"/>
</dbReference>
<dbReference type="Pfam" id="PF00746">
    <property type="entry name" value="Gram_pos_anchor"/>
    <property type="match status" value="1"/>
</dbReference>
<dbReference type="InterPro" id="IPR041171">
    <property type="entry name" value="SDR_Ig"/>
</dbReference>
<feature type="compositionally biased region" description="Low complexity" evidence="6">
    <location>
        <begin position="45"/>
        <end position="66"/>
    </location>
</feature>
<feature type="compositionally biased region" description="Low complexity" evidence="6">
    <location>
        <begin position="99"/>
        <end position="111"/>
    </location>
</feature>
<feature type="region of interest" description="Disordered" evidence="6">
    <location>
        <begin position="84"/>
        <end position="161"/>
    </location>
</feature>
<dbReference type="Pfam" id="PF17961">
    <property type="entry name" value="Big_8"/>
    <property type="match status" value="1"/>
</dbReference>
<dbReference type="Gene3D" id="2.60.40.1280">
    <property type="match status" value="1"/>
</dbReference>
<dbReference type="NCBIfam" id="TIGR01167">
    <property type="entry name" value="LPXTG_anchor"/>
    <property type="match status" value="1"/>
</dbReference>
<proteinExistence type="predicted"/>
<dbReference type="Gene3D" id="2.60.40.1290">
    <property type="match status" value="1"/>
</dbReference>
<feature type="domain" description="Gram-positive cocci surface proteins LPxTG" evidence="7">
    <location>
        <begin position="984"/>
        <end position="1019"/>
    </location>
</feature>
<dbReference type="InterPro" id="IPR011252">
    <property type="entry name" value="Fibrogen-bd_dom1"/>
</dbReference>
<dbReference type="NCBIfam" id="TIGR01168">
    <property type="entry name" value="YSIRK_signal"/>
    <property type="match status" value="1"/>
</dbReference>
<dbReference type="SUPFAM" id="SSF49401">
    <property type="entry name" value="Bacterial adhesins"/>
    <property type="match status" value="2"/>
</dbReference>
<dbReference type="EMBL" id="CP094809">
    <property type="protein sequence ID" value="UXU58100.1"/>
    <property type="molecule type" value="Genomic_DNA"/>
</dbReference>
<evidence type="ECO:0000256" key="3">
    <source>
        <dbReference type="ARBA" id="ARBA00022525"/>
    </source>
</evidence>
<dbReference type="AlphaFoldDB" id="A0ABD7TYL6"/>
<sequence length="1019" mass="112579">MINKQRYGIRKYKIGAASIALGTIVVIGVNENNEAHASEIQMQHSSNESSVSNVQNNAEPQQNNAPVETLKETHVDTNQQIIDEQKQQPIQHNEESVQSEEISVSKESIVQNNETNTSKPEVENKEPIVGPKTTTSSNVQPKATHAPRTTSSIQPRSTKPLQRTALKETQITGKDVSSKVEVTRDSITTKDKSNKVNPHQAGKVTVEYELIIGDEIQNGDYFDIKFSDNVDTNGIGTKKVMPDMKEGDKVIAKGIIMENGAIRYTFTDYVLGSEYIKAKLSINLFFKPSRALNNGTQKVSSTIGGTKTESDFEVEYLKGISDDKMSINGRIDKLDKENSKITHFTSVNANRNDLKYVIITGKLSEGQTGKTNTPKITIYEYNGSGTLSNSIYIDEKDKDFKDVTDSVSKTNTVDLNEDGSFTIIIDTLNSKPIFIKYEAEYDINNEKLNFQTKMAVDYNLFINYNKDIKWLAWDNEVEFFKNSASGAGKFIPIIDGGTVVDITTDSPIIVKGESDKREVEISGETNPIDYNYDSDRKIYINNNLVETDEVSTETVSGESTSLKYEETEDTIQIDSTDDTQDEVYNNNHIVETDDLSDITGGEINQNNNVVVIEDVTDPTGGKIDYNSDHVELDENSNPGGGRIDYNSDHIDLEENSNPGGGKIDYNSISVDLEEDSNPGGGKVDYNTNIIDIDEDSNFGEEDIYHNTDIIDFDEDTATGVVTGAISDHTTIEDTMEYTKDNNLIELVDDNTLPPAITGEAEGPIIEIDENHKVEIIDITMPIGEEGNVNGTVEETVENNVIDFDTESGSDTIHGNITGIVEEIDDNHVIDIEHGLDSENGSIDINDTVEDTMIDKPSIDNRTENPVIIVENTIPKNNGSVKGIIEELDITKVVSPVIVQKDKKNMPQATKNENVGVEKKARIGNVASQKNKILIIRDERKIKYNTNSQGCDSGHACVVNVKPHFEPISTVPHTSNDLETQLETLPNTGQNNNEQAVVFGGLLSLLGLSLLRRKGKKTIE</sequence>
<evidence type="ECO:0000256" key="1">
    <source>
        <dbReference type="ARBA" id="ARBA00004168"/>
    </source>
</evidence>
<evidence type="ECO:0000313" key="9">
    <source>
        <dbReference type="Proteomes" id="UP001065705"/>
    </source>
</evidence>
<dbReference type="PROSITE" id="PS50847">
    <property type="entry name" value="GRAM_POS_ANCHORING"/>
    <property type="match status" value="1"/>
</dbReference>
<feature type="compositionally biased region" description="Polar residues" evidence="6">
    <location>
        <begin position="132"/>
        <end position="161"/>
    </location>
</feature>
<evidence type="ECO:0000256" key="4">
    <source>
        <dbReference type="ARBA" id="ARBA00022729"/>
    </source>
</evidence>
<gene>
    <name evidence="8" type="ORF">MUA95_04800</name>
</gene>
<dbReference type="InterPro" id="IPR019931">
    <property type="entry name" value="LPXTG_anchor"/>
</dbReference>
<comment type="subcellular location">
    <subcellularLocation>
        <location evidence="1">Secreted</location>
        <location evidence="1">Cell wall</location>
        <topology evidence="1">Peptidoglycan-anchor</topology>
    </subcellularLocation>
</comment>
<keyword evidence="2" id="KW-0134">Cell wall</keyword>
<keyword evidence="3" id="KW-0964">Secreted</keyword>
<dbReference type="Proteomes" id="UP001065705">
    <property type="component" value="Chromosome"/>
</dbReference>
<dbReference type="InterPro" id="IPR011266">
    <property type="entry name" value="Adhesin_Fg-bd_dom_2"/>
</dbReference>
<evidence type="ECO:0000313" key="8">
    <source>
        <dbReference type="EMBL" id="UXU58100.1"/>
    </source>
</evidence>
<protein>
    <submittedName>
        <fullName evidence="8">Ig-like domain-containing protein</fullName>
    </submittedName>
</protein>
<evidence type="ECO:0000256" key="6">
    <source>
        <dbReference type="SAM" id="MobiDB-lite"/>
    </source>
</evidence>
<evidence type="ECO:0000256" key="2">
    <source>
        <dbReference type="ARBA" id="ARBA00022512"/>
    </source>
</evidence>
<evidence type="ECO:0000259" key="7">
    <source>
        <dbReference type="PROSITE" id="PS50847"/>
    </source>
</evidence>
<dbReference type="Pfam" id="PF10425">
    <property type="entry name" value="SdrG_C_C"/>
    <property type="match status" value="1"/>
</dbReference>
<name>A0ABD7TYL6_9STAP</name>
<organism evidence="8 9">
    <name type="scientific">Staphylococcus agnetis</name>
    <dbReference type="NCBI Taxonomy" id="985762"/>
    <lineage>
        <taxon>Bacteria</taxon>
        <taxon>Bacillati</taxon>
        <taxon>Bacillota</taxon>
        <taxon>Bacilli</taxon>
        <taxon>Bacillales</taxon>
        <taxon>Staphylococcaceae</taxon>
        <taxon>Staphylococcus</taxon>
    </lineage>
</organism>
<dbReference type="Pfam" id="PF04650">
    <property type="entry name" value="YSIRK_signal"/>
    <property type="match status" value="1"/>
</dbReference>
<keyword evidence="4" id="KW-0732">Signal</keyword>
<accession>A0ABD7TYL6</accession>
<feature type="region of interest" description="Disordered" evidence="6">
    <location>
        <begin position="39"/>
        <end position="66"/>
    </location>
</feature>